<dbReference type="Gene3D" id="3.40.1160.10">
    <property type="entry name" value="Acetylglutamate kinase-like"/>
    <property type="match status" value="1"/>
</dbReference>
<dbReference type="InterPro" id="IPR002912">
    <property type="entry name" value="ACT_dom"/>
</dbReference>
<keyword evidence="9" id="KW-0067">ATP-binding</keyword>
<dbReference type="NCBIfam" id="NF005155">
    <property type="entry name" value="PRK06635.1-4"/>
    <property type="match status" value="1"/>
</dbReference>
<dbReference type="PIRSF" id="PIRSF000726">
    <property type="entry name" value="Asp_kin"/>
    <property type="match status" value="1"/>
</dbReference>
<evidence type="ECO:0000256" key="11">
    <source>
        <dbReference type="ARBA" id="ARBA00047872"/>
    </source>
</evidence>
<dbReference type="EC" id="2.7.2.4" evidence="12"/>
<dbReference type="InterPro" id="IPR001048">
    <property type="entry name" value="Asp/Glu/Uridylate_kinase"/>
</dbReference>
<dbReference type="Proteomes" id="UP001595457">
    <property type="component" value="Unassembled WGS sequence"/>
</dbReference>
<comment type="caution">
    <text evidence="15">The sequence shown here is derived from an EMBL/GenBank/DDBJ whole genome shotgun (WGS) entry which is preliminary data.</text>
</comment>
<dbReference type="InterPro" id="IPR005260">
    <property type="entry name" value="Asp_kin_monofn"/>
</dbReference>
<dbReference type="Pfam" id="PF01842">
    <property type="entry name" value="ACT"/>
    <property type="match status" value="1"/>
</dbReference>
<dbReference type="Gene3D" id="3.30.2130.10">
    <property type="entry name" value="VC0802-like"/>
    <property type="match status" value="1"/>
</dbReference>
<dbReference type="SUPFAM" id="SSF53633">
    <property type="entry name" value="Carbamate kinase-like"/>
    <property type="match status" value="1"/>
</dbReference>
<evidence type="ECO:0000259" key="14">
    <source>
        <dbReference type="PROSITE" id="PS51671"/>
    </source>
</evidence>
<sequence length="411" mass="44625">MALIVQKFGGTSVGSVERIEMVAEKVKKFRENGDDIVVVVSAMSGETNRLIALAKQISDQPVPRELDVMVSTGEQVTIALLAMALIKRGVPAVSYTGNQVRILTDSAHTKARILQIDDQKLRADLKAGRVVVVAGFQGVDEHGNITTLGRGGSDTTGVALAAALKADECQIYTDVDGVYTTDPRVVPKARRLEKITFEEMLEMASLGSKVLQIRSVEFAGKYNVPLRVLHSFQEGPGTLITIDEEESMEQPIISGIAFNRDEAKLTIRGVPDNPGVAFKILGPISAANIEVDMIVQNISHDNTTDFTFTVHRNDYLNAMQVLQNTAREIGAREVIGDTDIAKVSIVGVGMRSHAGVASRMFEALAKESINIQMISTSEIKVSVVIEEKYLELAVRALHTAFELDAPARQVE</sequence>
<dbReference type="GO" id="GO:0004072">
    <property type="term" value="F:aspartate kinase activity"/>
    <property type="evidence" value="ECO:0007669"/>
    <property type="project" value="UniProtKB-EC"/>
</dbReference>
<proteinExistence type="inferred from homology"/>
<dbReference type="PROSITE" id="PS51671">
    <property type="entry name" value="ACT"/>
    <property type="match status" value="1"/>
</dbReference>
<dbReference type="CDD" id="cd04923">
    <property type="entry name" value="ACT_AK-LysC-DapG-like_2"/>
    <property type="match status" value="1"/>
</dbReference>
<dbReference type="PANTHER" id="PTHR21499">
    <property type="entry name" value="ASPARTATE KINASE"/>
    <property type="match status" value="1"/>
</dbReference>
<evidence type="ECO:0000256" key="6">
    <source>
        <dbReference type="ARBA" id="ARBA00022679"/>
    </source>
</evidence>
<dbReference type="CDD" id="cd04261">
    <property type="entry name" value="AAK_AKii-LysC-BS"/>
    <property type="match status" value="1"/>
</dbReference>
<comment type="similarity">
    <text evidence="4 12">Belongs to the aspartokinase family.</text>
</comment>
<comment type="pathway">
    <text evidence="3 13">Amino-acid biosynthesis; L-threonine biosynthesis; L-threonine from L-aspartate: step 1/5.</text>
</comment>
<comment type="pathway">
    <text evidence="2 13">Amino-acid biosynthesis; L-methionine biosynthesis via de novo pathway; L-homoserine from L-aspartate: step 1/3.</text>
</comment>
<evidence type="ECO:0000256" key="12">
    <source>
        <dbReference type="RuleBase" id="RU003448"/>
    </source>
</evidence>
<name>A0ABV7AXQ5_9GAMM</name>
<keyword evidence="7" id="KW-0547">Nucleotide-binding</keyword>
<gene>
    <name evidence="15" type="ORF">ACFOJE_18820</name>
</gene>
<comment type="pathway">
    <text evidence="1 13">Amino-acid biosynthesis; L-lysine biosynthesis via DAP pathway; (S)-tetrahydrodipicolinate from L-aspartate: step 1/4.</text>
</comment>
<evidence type="ECO:0000256" key="4">
    <source>
        <dbReference type="ARBA" id="ARBA00010122"/>
    </source>
</evidence>
<evidence type="ECO:0000313" key="16">
    <source>
        <dbReference type="Proteomes" id="UP001595457"/>
    </source>
</evidence>
<keyword evidence="5 13" id="KW-0028">Amino-acid biosynthesis</keyword>
<dbReference type="InterPro" id="IPR041740">
    <property type="entry name" value="AKii-LysC-BS"/>
</dbReference>
<comment type="catalytic activity">
    <reaction evidence="11 12">
        <text>L-aspartate + ATP = 4-phospho-L-aspartate + ADP</text>
        <dbReference type="Rhea" id="RHEA:23776"/>
        <dbReference type="ChEBI" id="CHEBI:29991"/>
        <dbReference type="ChEBI" id="CHEBI:30616"/>
        <dbReference type="ChEBI" id="CHEBI:57535"/>
        <dbReference type="ChEBI" id="CHEBI:456216"/>
        <dbReference type="EC" id="2.7.2.4"/>
    </reaction>
</comment>
<dbReference type="InterPro" id="IPR001341">
    <property type="entry name" value="Asp_kinase"/>
</dbReference>
<dbReference type="SUPFAM" id="SSF55021">
    <property type="entry name" value="ACT-like"/>
    <property type="match status" value="2"/>
</dbReference>
<accession>A0ABV7AXQ5</accession>
<evidence type="ECO:0000256" key="8">
    <source>
        <dbReference type="ARBA" id="ARBA00022777"/>
    </source>
</evidence>
<protein>
    <recommendedName>
        <fullName evidence="12">Aspartokinase</fullName>
        <ecNumber evidence="12">2.7.2.4</ecNumber>
    </recommendedName>
</protein>
<evidence type="ECO:0000256" key="10">
    <source>
        <dbReference type="ARBA" id="ARBA00023154"/>
    </source>
</evidence>
<dbReference type="NCBIfam" id="NF005154">
    <property type="entry name" value="PRK06635.1-2"/>
    <property type="match status" value="1"/>
</dbReference>
<dbReference type="Pfam" id="PF00696">
    <property type="entry name" value="AA_kinase"/>
    <property type="match status" value="1"/>
</dbReference>
<reference evidence="16" key="1">
    <citation type="journal article" date="2019" name="Int. J. Syst. Evol. Microbiol.">
        <title>The Global Catalogue of Microorganisms (GCM) 10K type strain sequencing project: providing services to taxonomists for standard genome sequencing and annotation.</title>
        <authorList>
            <consortium name="The Broad Institute Genomics Platform"/>
            <consortium name="The Broad Institute Genome Sequencing Center for Infectious Disease"/>
            <person name="Wu L."/>
            <person name="Ma J."/>
        </authorList>
    </citation>
    <scope>NUCLEOTIDE SEQUENCE [LARGE SCALE GENOMIC DNA]</scope>
    <source>
        <strain evidence="16">KCTC 62195</strain>
    </source>
</reference>
<dbReference type="CDD" id="cd04913">
    <property type="entry name" value="ACT_AKii-LysC-BS-like_1"/>
    <property type="match status" value="1"/>
</dbReference>
<evidence type="ECO:0000256" key="5">
    <source>
        <dbReference type="ARBA" id="ARBA00022605"/>
    </source>
</evidence>
<evidence type="ECO:0000256" key="2">
    <source>
        <dbReference type="ARBA" id="ARBA00004986"/>
    </source>
</evidence>
<dbReference type="InterPro" id="IPR036393">
    <property type="entry name" value="AceGlu_kinase-like_sf"/>
</dbReference>
<feature type="domain" description="ACT" evidence="14">
    <location>
        <begin position="265"/>
        <end position="348"/>
    </location>
</feature>
<keyword evidence="16" id="KW-1185">Reference proteome</keyword>
<evidence type="ECO:0000256" key="7">
    <source>
        <dbReference type="ARBA" id="ARBA00022741"/>
    </source>
</evidence>
<dbReference type="PANTHER" id="PTHR21499:SF3">
    <property type="entry name" value="ASPARTOKINASE"/>
    <property type="match status" value="1"/>
</dbReference>
<dbReference type="InterPro" id="IPR018042">
    <property type="entry name" value="Aspartate_kinase_CS"/>
</dbReference>
<keyword evidence="8 12" id="KW-0418">Kinase</keyword>
<dbReference type="Pfam" id="PF22468">
    <property type="entry name" value="ACT_9"/>
    <property type="match status" value="1"/>
</dbReference>
<evidence type="ECO:0000256" key="3">
    <source>
        <dbReference type="ARBA" id="ARBA00005139"/>
    </source>
</evidence>
<organism evidence="15 16">
    <name type="scientific">Azotobacter bryophylli</name>
    <dbReference type="NCBI Taxonomy" id="1986537"/>
    <lineage>
        <taxon>Bacteria</taxon>
        <taxon>Pseudomonadati</taxon>
        <taxon>Pseudomonadota</taxon>
        <taxon>Gammaproteobacteria</taxon>
        <taxon>Pseudomonadales</taxon>
        <taxon>Pseudomonadaceae</taxon>
        <taxon>Azotobacter</taxon>
    </lineage>
</organism>
<keyword evidence="6 12" id="KW-0808">Transferase</keyword>
<dbReference type="InterPro" id="IPR045865">
    <property type="entry name" value="ACT-like_dom_sf"/>
</dbReference>
<dbReference type="RefSeq" id="WP_377816316.1">
    <property type="nucleotide sequence ID" value="NZ_JBHRSJ010000034.1"/>
</dbReference>
<dbReference type="NCBIfam" id="TIGR00657">
    <property type="entry name" value="asp_kinases"/>
    <property type="match status" value="1"/>
</dbReference>
<evidence type="ECO:0000256" key="1">
    <source>
        <dbReference type="ARBA" id="ARBA00004766"/>
    </source>
</evidence>
<dbReference type="EMBL" id="JBHRSJ010000034">
    <property type="protein sequence ID" value="MFC2974252.1"/>
    <property type="molecule type" value="Genomic_DNA"/>
</dbReference>
<evidence type="ECO:0000256" key="13">
    <source>
        <dbReference type="RuleBase" id="RU004249"/>
    </source>
</evidence>
<dbReference type="PROSITE" id="PS00324">
    <property type="entry name" value="ASPARTOKINASE"/>
    <property type="match status" value="1"/>
</dbReference>
<evidence type="ECO:0000256" key="9">
    <source>
        <dbReference type="ARBA" id="ARBA00022840"/>
    </source>
</evidence>
<evidence type="ECO:0000313" key="15">
    <source>
        <dbReference type="EMBL" id="MFC2974252.1"/>
    </source>
</evidence>
<dbReference type="InterPro" id="IPR054352">
    <property type="entry name" value="ACT_Aspartokinase"/>
</dbReference>
<dbReference type="NCBIfam" id="TIGR00656">
    <property type="entry name" value="asp_kin_monofn"/>
    <property type="match status" value="1"/>
</dbReference>
<keyword evidence="10" id="KW-0457">Lysine biosynthesis</keyword>